<keyword evidence="2" id="KW-1185">Reference proteome</keyword>
<proteinExistence type="predicted"/>
<evidence type="ECO:0000313" key="2">
    <source>
        <dbReference type="Proteomes" id="UP000261828"/>
    </source>
</evidence>
<sequence length="85" mass="9363">MFGTVGFILRGVCLISSVRSTMEKVGFVKTFGNKSGGGPRRGFYHRAKIKEVETLFVPKTRTVLTSSMMVLEILTNPFARECTGS</sequence>
<reference evidence="1 2" key="1">
    <citation type="submission" date="2018-08" db="EMBL/GenBank/DDBJ databases">
        <title>Muricauda nanhaiensis sp. nov., isolated from seawater of the South China Sea.</title>
        <authorList>
            <person name="Dang Y."/>
        </authorList>
    </citation>
    <scope>NUCLEOTIDE SEQUENCE [LARGE SCALE GENOMIC DNA]</scope>
    <source>
        <strain evidence="1 2">SM1704</strain>
    </source>
</reference>
<name>A0A371JLW3_9FLAO</name>
<dbReference type="AlphaFoldDB" id="A0A371JLW3"/>
<accession>A0A371JLW3</accession>
<evidence type="ECO:0000313" key="1">
    <source>
        <dbReference type="EMBL" id="RDY57938.1"/>
    </source>
</evidence>
<gene>
    <name evidence="1" type="ORF">DX873_17485</name>
</gene>
<protein>
    <submittedName>
        <fullName evidence="1">Uncharacterized protein</fullName>
    </submittedName>
</protein>
<dbReference type="EMBL" id="QTJX01000006">
    <property type="protein sequence ID" value="RDY57938.1"/>
    <property type="molecule type" value="Genomic_DNA"/>
</dbReference>
<comment type="caution">
    <text evidence="1">The sequence shown here is derived from an EMBL/GenBank/DDBJ whole genome shotgun (WGS) entry which is preliminary data.</text>
</comment>
<organism evidence="1 2">
    <name type="scientific">Flagellimonas nanhaiensis</name>
    <dbReference type="NCBI Taxonomy" id="2292706"/>
    <lineage>
        <taxon>Bacteria</taxon>
        <taxon>Pseudomonadati</taxon>
        <taxon>Bacteroidota</taxon>
        <taxon>Flavobacteriia</taxon>
        <taxon>Flavobacteriales</taxon>
        <taxon>Flavobacteriaceae</taxon>
        <taxon>Flagellimonas</taxon>
    </lineage>
</organism>
<dbReference type="Proteomes" id="UP000261828">
    <property type="component" value="Unassembled WGS sequence"/>
</dbReference>